<dbReference type="Pfam" id="PF19327">
    <property type="entry name" value="Ap4A_phos_N"/>
    <property type="match status" value="1"/>
</dbReference>
<organism evidence="4 5">
    <name type="scientific">Myxozyma melibiosi</name>
    <dbReference type="NCBI Taxonomy" id="54550"/>
    <lineage>
        <taxon>Eukaryota</taxon>
        <taxon>Fungi</taxon>
        <taxon>Dikarya</taxon>
        <taxon>Ascomycota</taxon>
        <taxon>Saccharomycotina</taxon>
        <taxon>Lipomycetes</taxon>
        <taxon>Lipomycetales</taxon>
        <taxon>Lipomycetaceae</taxon>
        <taxon>Myxozyma</taxon>
    </lineage>
</organism>
<dbReference type="InterPro" id="IPR009163">
    <property type="entry name" value="Ap4A_phos1/2"/>
</dbReference>
<dbReference type="GeneID" id="90040192"/>
<evidence type="ECO:0000313" key="4">
    <source>
        <dbReference type="EMBL" id="KAK7203678.1"/>
    </source>
</evidence>
<gene>
    <name evidence="4" type="ORF">BZA70DRAFT_299977</name>
</gene>
<evidence type="ECO:0000313" key="5">
    <source>
        <dbReference type="Proteomes" id="UP001498771"/>
    </source>
</evidence>
<dbReference type="Pfam" id="PF09830">
    <property type="entry name" value="ATP_transf"/>
    <property type="match status" value="1"/>
</dbReference>
<dbReference type="Proteomes" id="UP001498771">
    <property type="component" value="Unassembled WGS sequence"/>
</dbReference>
<accession>A0ABR1F1F7</accession>
<dbReference type="RefSeq" id="XP_064766711.1">
    <property type="nucleotide sequence ID" value="XM_064914680.1"/>
</dbReference>
<dbReference type="InterPro" id="IPR045759">
    <property type="entry name" value="Ap4A_phos1/2_N"/>
</dbReference>
<reference evidence="4 5" key="1">
    <citation type="submission" date="2024-03" db="EMBL/GenBank/DDBJ databases">
        <title>Genome-scale model development and genomic sequencing of the oleaginous clade Lipomyces.</title>
        <authorList>
            <consortium name="Lawrence Berkeley National Laboratory"/>
            <person name="Czajka J.J."/>
            <person name="Han Y."/>
            <person name="Kim J."/>
            <person name="Mondo S.J."/>
            <person name="Hofstad B.A."/>
            <person name="Robles A."/>
            <person name="Haridas S."/>
            <person name="Riley R."/>
            <person name="LaButti K."/>
            <person name="Pangilinan J."/>
            <person name="Andreopoulos W."/>
            <person name="Lipzen A."/>
            <person name="Yan J."/>
            <person name="Wang M."/>
            <person name="Ng V."/>
            <person name="Grigoriev I.V."/>
            <person name="Spatafora J.W."/>
            <person name="Magnuson J.K."/>
            <person name="Baker S.E."/>
            <person name="Pomraning K.R."/>
        </authorList>
    </citation>
    <scope>NUCLEOTIDE SEQUENCE [LARGE SCALE GENOMIC DNA]</scope>
    <source>
        <strain evidence="4 5">Phaff 52-87</strain>
    </source>
</reference>
<name>A0ABR1F1F7_9ASCO</name>
<evidence type="ECO:0000256" key="1">
    <source>
        <dbReference type="SAM" id="MobiDB-lite"/>
    </source>
</evidence>
<feature type="domain" description="Ap4A phosphorylase 1/2 N-terminal" evidence="3">
    <location>
        <begin position="6"/>
        <end position="169"/>
    </location>
</feature>
<dbReference type="PIRSF" id="PIRSF000846">
    <property type="entry name" value="ATP_adenylyltr"/>
    <property type="match status" value="1"/>
</dbReference>
<dbReference type="EMBL" id="JBBJBU010000011">
    <property type="protein sequence ID" value="KAK7203678.1"/>
    <property type="molecule type" value="Genomic_DNA"/>
</dbReference>
<evidence type="ECO:0000259" key="2">
    <source>
        <dbReference type="Pfam" id="PF09830"/>
    </source>
</evidence>
<dbReference type="PANTHER" id="PTHR38420:SF1">
    <property type="entry name" value="PUTATIVE (AFU_ORTHOLOGUE AFUA_5G14690)-RELATED"/>
    <property type="match status" value="1"/>
</dbReference>
<dbReference type="InterPro" id="IPR019200">
    <property type="entry name" value="ATP_adenylylTrfase_C"/>
</dbReference>
<evidence type="ECO:0000259" key="3">
    <source>
        <dbReference type="Pfam" id="PF19327"/>
    </source>
</evidence>
<dbReference type="PANTHER" id="PTHR38420">
    <property type="entry name" value="AP-4-A PHOSPHORYLASE II"/>
    <property type="match status" value="1"/>
</dbReference>
<feature type="compositionally biased region" description="Basic and acidic residues" evidence="1">
    <location>
        <begin position="56"/>
        <end position="67"/>
    </location>
</feature>
<sequence length="311" mass="34602">MAVSLPDSFAELLRSKFEDAKKSGTLVFTDSVAEDVEVKNVSFQIRLAEGLSKKPAPSEEKSEDKTPKPKFNPFLNPDPDLLLCDLGPDYRLVLNKFSIVPYHFLCITKDFRPQSSPLSEEDLEATWACLQADSVEDGKKLMAFYNCGEVSGASQSHKHVQFIPIPEKSKLIPDVALTYGNSKSQDAIGEFPTFNPEIPFAHFVLPIPPSATAEDLVMRFSSLLARTLTALHEHGQKGIAFNFAMTKEWMFMAPRTKAFYEDVSVNATGMVGMLMAKSTEQLEFIKSTGPLEVLLGVSVPLKLEDEKHHHY</sequence>
<feature type="domain" description="ATP adenylyltransferase C-terminal" evidence="2">
    <location>
        <begin position="196"/>
        <end position="300"/>
    </location>
</feature>
<feature type="region of interest" description="Disordered" evidence="1">
    <location>
        <begin position="52"/>
        <end position="73"/>
    </location>
</feature>
<dbReference type="InterPro" id="IPR036265">
    <property type="entry name" value="HIT-like_sf"/>
</dbReference>
<dbReference type="InterPro" id="IPR043171">
    <property type="entry name" value="Ap4A_phos1/2-like"/>
</dbReference>
<comment type="caution">
    <text evidence="4">The sequence shown here is derived from an EMBL/GenBank/DDBJ whole genome shotgun (WGS) entry which is preliminary data.</text>
</comment>
<dbReference type="Gene3D" id="3.30.428.70">
    <property type="match status" value="1"/>
</dbReference>
<proteinExistence type="predicted"/>
<protein>
    <submittedName>
        <fullName evidence="4">HIT-like domain-containing protein</fullName>
    </submittedName>
</protein>
<dbReference type="SUPFAM" id="SSF54197">
    <property type="entry name" value="HIT-like"/>
    <property type="match status" value="1"/>
</dbReference>
<keyword evidence="5" id="KW-1185">Reference proteome</keyword>